<dbReference type="KEGG" id="nir:NSED_01990"/>
<dbReference type="Proteomes" id="UP000006100">
    <property type="component" value="Chromosome"/>
</dbReference>
<organism evidence="1 2">
    <name type="scientific">Candidatus Nitrosopumilus sediminis</name>
    <dbReference type="NCBI Taxonomy" id="1229909"/>
    <lineage>
        <taxon>Archaea</taxon>
        <taxon>Nitrososphaerota</taxon>
        <taxon>Nitrososphaeria</taxon>
        <taxon>Nitrosopumilales</taxon>
        <taxon>Nitrosopumilaceae</taxon>
        <taxon>Nitrosopumilus</taxon>
    </lineage>
</organism>
<evidence type="ECO:0000313" key="2">
    <source>
        <dbReference type="Proteomes" id="UP000006100"/>
    </source>
</evidence>
<accession>K0B7T6</accession>
<dbReference type="RefSeq" id="WP_014964580.1">
    <property type="nucleotide sequence ID" value="NC_018656.1"/>
</dbReference>
<dbReference type="HOGENOM" id="CLU_1987506_0_0_2"/>
<dbReference type="eggNOG" id="arCOG11738">
    <property type="taxonomic scope" value="Archaea"/>
</dbReference>
<dbReference type="OrthoDB" id="9829at2157"/>
<proteinExistence type="predicted"/>
<keyword evidence="2" id="KW-1185">Reference proteome</keyword>
<dbReference type="GeneID" id="13697415"/>
<dbReference type="AlphaFoldDB" id="K0B7T6"/>
<dbReference type="PATRIC" id="fig|1229909.8.peg.417"/>
<protein>
    <submittedName>
        <fullName evidence="1">Uncharacterized protein</fullName>
    </submittedName>
</protein>
<sequence length="125" mass="13945">MTENNDLVKNLAECFQTNGLEVLTAKCNGFEEPPDIQGIKPDVVGWDSKDEVYHLAIVADSNTFEHDYITEKITVLSKQAMGTGPSYGKRLPFYVGVTKDANAVVDKKLQEIDQVSRENIKKILI</sequence>
<evidence type="ECO:0000313" key="1">
    <source>
        <dbReference type="EMBL" id="AFS82208.1"/>
    </source>
</evidence>
<reference evidence="1 2" key="1">
    <citation type="journal article" date="2012" name="J. Bacteriol.">
        <title>Draft Genome Sequence of an Ammonia-Oxidizing Archaeon, "Candidatus Nitrosopumilus sediminis" AR2, from Svalbard in the Arctic Circle.</title>
        <authorList>
            <person name="Park S.J."/>
            <person name="Kim J.G."/>
            <person name="Jung M.Y."/>
            <person name="Kim S.J."/>
            <person name="Cha I.T."/>
            <person name="Ghai R."/>
            <person name="Martin-Cuadrado A.B."/>
            <person name="Rodriguez-Valera F."/>
            <person name="Rhee S.K."/>
        </authorList>
    </citation>
    <scope>NUCLEOTIDE SEQUENCE [LARGE SCALE GENOMIC DNA]</scope>
    <source>
        <strain evidence="1 2">AR2</strain>
    </source>
</reference>
<gene>
    <name evidence="1" type="ORF">NSED_01990</name>
</gene>
<dbReference type="STRING" id="1229909.NSED_01990"/>
<name>K0B7T6_9ARCH</name>
<dbReference type="EMBL" id="CP003843">
    <property type="protein sequence ID" value="AFS82208.1"/>
    <property type="molecule type" value="Genomic_DNA"/>
</dbReference>